<keyword evidence="3" id="KW-0645">Protease</keyword>
<dbReference type="InterPro" id="IPR044217">
    <property type="entry name" value="CLPT1/2"/>
</dbReference>
<dbReference type="PANTHER" id="PTHR47016:SF5">
    <property type="entry name" value="CLP DOMAIN SUPERFAMILY PROTEIN"/>
    <property type="match status" value="1"/>
</dbReference>
<dbReference type="OrthoDB" id="3628183at2"/>
<accession>A0A3B0BJJ9</accession>
<dbReference type="Gene3D" id="1.10.1780.10">
    <property type="entry name" value="Clp, N-terminal domain"/>
    <property type="match status" value="2"/>
</dbReference>
<evidence type="ECO:0000313" key="4">
    <source>
        <dbReference type="Proteomes" id="UP000270343"/>
    </source>
</evidence>
<feature type="domain" description="Clp R" evidence="2">
    <location>
        <begin position="2"/>
        <end position="198"/>
    </location>
</feature>
<dbReference type="Pfam" id="PF02861">
    <property type="entry name" value="Clp_N"/>
    <property type="match status" value="2"/>
</dbReference>
<comment type="caution">
    <text evidence="3">The sequence shown here is derived from an EMBL/GenBank/DDBJ whole genome shotgun (WGS) entry which is preliminary data.</text>
</comment>
<reference evidence="3 4" key="1">
    <citation type="journal article" date="2015" name="Antonie Van Leeuwenhoek">
        <title>Streptomyces klenkii sp. nov., isolated from deep marine sediment.</title>
        <authorList>
            <person name="Veyisoglu A."/>
            <person name="Sahin N."/>
        </authorList>
    </citation>
    <scope>NUCLEOTIDE SEQUENCE [LARGE SCALE GENOMIC DNA]</scope>
    <source>
        <strain evidence="3 4">KCTC 29202</strain>
    </source>
</reference>
<dbReference type="InterPro" id="IPR036628">
    <property type="entry name" value="Clp_N_dom_sf"/>
</dbReference>
<keyword evidence="3" id="KW-0378">Hydrolase</keyword>
<dbReference type="SUPFAM" id="SSF81923">
    <property type="entry name" value="Double Clp-N motif"/>
    <property type="match status" value="2"/>
</dbReference>
<name>A0A3B0BJJ9_9ACTN</name>
<evidence type="ECO:0000259" key="2">
    <source>
        <dbReference type="PROSITE" id="PS51903"/>
    </source>
</evidence>
<dbReference type="GO" id="GO:0008233">
    <property type="term" value="F:peptidase activity"/>
    <property type="evidence" value="ECO:0007669"/>
    <property type="project" value="UniProtKB-KW"/>
</dbReference>
<protein>
    <submittedName>
        <fullName evidence="3">Clp protease</fullName>
    </submittedName>
</protein>
<dbReference type="EMBL" id="RBAM01000005">
    <property type="protein sequence ID" value="RKN72529.1"/>
    <property type="molecule type" value="Genomic_DNA"/>
</dbReference>
<dbReference type="InterPro" id="IPR004176">
    <property type="entry name" value="Clp_R_N"/>
</dbReference>
<dbReference type="PROSITE" id="PS51903">
    <property type="entry name" value="CLP_R"/>
    <property type="match status" value="1"/>
</dbReference>
<dbReference type="AlphaFoldDB" id="A0A3B0BJJ9"/>
<organism evidence="3 4">
    <name type="scientific">Streptomyces klenkii</name>
    <dbReference type="NCBI Taxonomy" id="1420899"/>
    <lineage>
        <taxon>Bacteria</taxon>
        <taxon>Bacillati</taxon>
        <taxon>Actinomycetota</taxon>
        <taxon>Actinomycetes</taxon>
        <taxon>Kitasatosporales</taxon>
        <taxon>Streptomycetaceae</taxon>
        <taxon>Streptomyces</taxon>
    </lineage>
</organism>
<gene>
    <name evidence="3" type="ORF">D7231_13550</name>
</gene>
<evidence type="ECO:0000313" key="3">
    <source>
        <dbReference type="EMBL" id="RKN72529.1"/>
    </source>
</evidence>
<keyword evidence="1" id="KW-0677">Repeat</keyword>
<dbReference type="Proteomes" id="UP000270343">
    <property type="component" value="Unassembled WGS sequence"/>
</dbReference>
<dbReference type="GO" id="GO:0006508">
    <property type="term" value="P:proteolysis"/>
    <property type="evidence" value="ECO:0007669"/>
    <property type="project" value="UniProtKB-KW"/>
</dbReference>
<proteinExistence type="predicted"/>
<keyword evidence="4" id="KW-1185">Reference proteome</keyword>
<dbReference type="RefSeq" id="WP_120755676.1">
    <property type="nucleotide sequence ID" value="NZ_JBFADQ010000043.1"/>
</dbReference>
<sequence>MFERFTRDARVAVVQAQEEARTLGHAWIGSEHLLLGVLGQAGAPVVAALARFGITPEACRGALAPAGSLGTGDAEALRAFGIDLEAVRARAEDTFGPGALDQPGPPGERRRILLFGGRRRRDEPGRTGHIPFAPRAKKALERSLREALARKERHIGPEHVVLGILDPDDKVTAGVLRKLGTDTATVRNGILRDLPRAA</sequence>
<evidence type="ECO:0000256" key="1">
    <source>
        <dbReference type="PROSITE-ProRule" id="PRU01251"/>
    </source>
</evidence>
<dbReference type="PANTHER" id="PTHR47016">
    <property type="entry name" value="ATP-DEPENDENT CLP PROTEASE ATP-BINDING SUBUNIT CLPT1, CHLOROPLASTIC"/>
    <property type="match status" value="1"/>
</dbReference>